<evidence type="ECO:0000256" key="1">
    <source>
        <dbReference type="SAM" id="MobiDB-lite"/>
    </source>
</evidence>
<dbReference type="HOGENOM" id="CLU_3189715_0_0_11"/>
<keyword evidence="3" id="KW-1185">Reference proteome</keyword>
<accession>V6KF31</accession>
<evidence type="ECO:0000313" key="2">
    <source>
        <dbReference type="EMBL" id="EST30677.1"/>
    </source>
</evidence>
<reference evidence="2 3" key="1">
    <citation type="journal article" date="2014" name="Genome Announc.">
        <title>Draft Genome Sequence of Streptomyces roseochromogenes subsp. oscitans DS 12.976, Producer of the Aminocoumarin Antibiotic Clorobiocin.</title>
        <authorList>
            <person name="Ruckert C."/>
            <person name="Kalinowski J."/>
            <person name="Heide L."/>
            <person name="Apel A.K."/>
        </authorList>
    </citation>
    <scope>NUCLEOTIDE SEQUENCE [LARGE SCALE GENOMIC DNA]</scope>
    <source>
        <strain evidence="2 3">DS 12.976</strain>
    </source>
</reference>
<dbReference type="EMBL" id="AWQX01000158">
    <property type="protein sequence ID" value="EST30677.1"/>
    <property type="molecule type" value="Genomic_DNA"/>
</dbReference>
<dbReference type="AlphaFoldDB" id="V6KF31"/>
<feature type="region of interest" description="Disordered" evidence="1">
    <location>
        <begin position="1"/>
        <end position="28"/>
    </location>
</feature>
<dbReference type="Proteomes" id="UP000017984">
    <property type="component" value="Chromosome"/>
</dbReference>
<comment type="caution">
    <text evidence="2">The sequence shown here is derived from an EMBL/GenBank/DDBJ whole genome shotgun (WGS) entry which is preliminary data.</text>
</comment>
<proteinExistence type="predicted"/>
<gene>
    <name evidence="2" type="ORF">M878_18340</name>
</gene>
<organism evidence="2 3">
    <name type="scientific">Streptomyces roseochromogenus subsp. oscitans DS 12.976</name>
    <dbReference type="NCBI Taxonomy" id="1352936"/>
    <lineage>
        <taxon>Bacteria</taxon>
        <taxon>Bacillati</taxon>
        <taxon>Actinomycetota</taxon>
        <taxon>Actinomycetes</taxon>
        <taxon>Kitasatosporales</taxon>
        <taxon>Streptomycetaceae</taxon>
        <taxon>Streptomyces</taxon>
    </lineage>
</organism>
<name>V6KF31_STRRC</name>
<protein>
    <submittedName>
        <fullName evidence="2">Uncharacterized protein</fullName>
    </submittedName>
</protein>
<sequence length="46" mass="4552">MSGGDGGASSCEADGPERSAPRLCFATQAPEEITEGPCRLGRGLGG</sequence>
<evidence type="ECO:0000313" key="3">
    <source>
        <dbReference type="Proteomes" id="UP000017984"/>
    </source>
</evidence>
<dbReference type="PATRIC" id="fig|1352936.5.peg.3851"/>